<feature type="region of interest" description="Disordered" evidence="1">
    <location>
        <begin position="176"/>
        <end position="200"/>
    </location>
</feature>
<dbReference type="OrthoDB" id="4589134at2759"/>
<gene>
    <name evidence="3" type="ORF">M406DRAFT_253470</name>
</gene>
<keyword evidence="4" id="KW-1185">Reference proteome</keyword>
<evidence type="ECO:0000256" key="1">
    <source>
        <dbReference type="SAM" id="MobiDB-lite"/>
    </source>
</evidence>
<dbReference type="AlphaFoldDB" id="A0A9P5CS09"/>
<sequence>MTRDSAFRYPELQHDADSIRILTLEPGRFLDQLVCRLTACTFASKPRYVALSYTWETPYPDNEWLLPDTLGDGVSTNITVNGVPYQIQRNLYMALLYLRSSEHPFNIWVDAVCIDQSNIQERNAQVSLMSFIYKRAQKVVTWLGTRALPEMGGDLFRAMGMDWALGETRHLAASLSSSSDQHQYRDRKDSNNNAWSRKPDSDTMARIAESRYWRRMWVVQELCLPRVLLFVYESRVWSYEDLCQSKVLQARVKERGSLPGGSNTFHHRTDQDDARFEAMSLLLRAREARFKLVTLEDLVDRFGNQECTQI</sequence>
<evidence type="ECO:0000313" key="3">
    <source>
        <dbReference type="EMBL" id="KAF3767826.1"/>
    </source>
</evidence>
<feature type="non-terminal residue" evidence="3">
    <location>
        <position position="310"/>
    </location>
</feature>
<dbReference type="InterPro" id="IPR052895">
    <property type="entry name" value="HetReg/Transcr_Mod"/>
</dbReference>
<feature type="domain" description="Heterokaryon incompatibility" evidence="2">
    <location>
        <begin position="48"/>
        <end position="221"/>
    </location>
</feature>
<name>A0A9P5CS09_CRYP1</name>
<proteinExistence type="predicted"/>
<reference evidence="3" key="1">
    <citation type="journal article" date="2020" name="Phytopathology">
        <title>Genome sequence of the chestnut blight fungus Cryphonectria parasitica EP155: A fundamental resource for an archetypical invasive plant pathogen.</title>
        <authorList>
            <person name="Crouch J.A."/>
            <person name="Dawe A."/>
            <person name="Aerts A."/>
            <person name="Barry K."/>
            <person name="Churchill A.C.L."/>
            <person name="Grimwood J."/>
            <person name="Hillman B."/>
            <person name="Milgroom M.G."/>
            <person name="Pangilinan J."/>
            <person name="Smith M."/>
            <person name="Salamov A."/>
            <person name="Schmutz J."/>
            <person name="Yadav J."/>
            <person name="Grigoriev I.V."/>
            <person name="Nuss D."/>
        </authorList>
    </citation>
    <scope>NUCLEOTIDE SEQUENCE</scope>
    <source>
        <strain evidence="3">EP155</strain>
    </source>
</reference>
<dbReference type="EMBL" id="MU032346">
    <property type="protein sequence ID" value="KAF3767826.1"/>
    <property type="molecule type" value="Genomic_DNA"/>
</dbReference>
<dbReference type="PANTHER" id="PTHR24148">
    <property type="entry name" value="ANKYRIN REPEAT DOMAIN-CONTAINING PROTEIN 39 HOMOLOG-RELATED"/>
    <property type="match status" value="1"/>
</dbReference>
<comment type="caution">
    <text evidence="3">The sequence shown here is derived from an EMBL/GenBank/DDBJ whole genome shotgun (WGS) entry which is preliminary data.</text>
</comment>
<accession>A0A9P5CS09</accession>
<evidence type="ECO:0000259" key="2">
    <source>
        <dbReference type="Pfam" id="PF06985"/>
    </source>
</evidence>
<dbReference type="InterPro" id="IPR010730">
    <property type="entry name" value="HET"/>
</dbReference>
<dbReference type="Pfam" id="PF06985">
    <property type="entry name" value="HET"/>
    <property type="match status" value="1"/>
</dbReference>
<dbReference type="GeneID" id="63834030"/>
<organism evidence="3 4">
    <name type="scientific">Cryphonectria parasitica (strain ATCC 38755 / EP155)</name>
    <dbReference type="NCBI Taxonomy" id="660469"/>
    <lineage>
        <taxon>Eukaryota</taxon>
        <taxon>Fungi</taxon>
        <taxon>Dikarya</taxon>
        <taxon>Ascomycota</taxon>
        <taxon>Pezizomycotina</taxon>
        <taxon>Sordariomycetes</taxon>
        <taxon>Sordariomycetidae</taxon>
        <taxon>Diaporthales</taxon>
        <taxon>Cryphonectriaceae</taxon>
        <taxon>Cryphonectria-Endothia species complex</taxon>
        <taxon>Cryphonectria</taxon>
    </lineage>
</organism>
<dbReference type="PANTHER" id="PTHR24148:SF64">
    <property type="entry name" value="HETEROKARYON INCOMPATIBILITY DOMAIN-CONTAINING PROTEIN"/>
    <property type="match status" value="1"/>
</dbReference>
<protein>
    <submittedName>
        <fullName evidence="3">HET-domain-containing protein</fullName>
    </submittedName>
</protein>
<evidence type="ECO:0000313" key="4">
    <source>
        <dbReference type="Proteomes" id="UP000803844"/>
    </source>
</evidence>
<dbReference type="Proteomes" id="UP000803844">
    <property type="component" value="Unassembled WGS sequence"/>
</dbReference>
<dbReference type="RefSeq" id="XP_040778787.1">
    <property type="nucleotide sequence ID" value="XM_040916901.1"/>
</dbReference>